<dbReference type="PANTHER" id="PTHR13184:SF5">
    <property type="entry name" value="METHYLTRANSFERASE-LIKE PROTEIN 17, MITOCHONDRIAL"/>
    <property type="match status" value="1"/>
</dbReference>
<organism evidence="10 11">
    <name type="scientific">Porcisia hertigi</name>
    <dbReference type="NCBI Taxonomy" id="2761500"/>
    <lineage>
        <taxon>Eukaryota</taxon>
        <taxon>Discoba</taxon>
        <taxon>Euglenozoa</taxon>
        <taxon>Kinetoplastea</taxon>
        <taxon>Metakinetoplastina</taxon>
        <taxon>Trypanosomatida</taxon>
        <taxon>Trypanosomatidae</taxon>
        <taxon>Leishmaniinae</taxon>
        <taxon>Porcisia</taxon>
    </lineage>
</organism>
<evidence type="ECO:0000256" key="2">
    <source>
        <dbReference type="ARBA" id="ARBA00022723"/>
    </source>
</evidence>
<dbReference type="InterPro" id="IPR052571">
    <property type="entry name" value="Mt_RNA_Methyltransferase"/>
</dbReference>
<evidence type="ECO:0000256" key="3">
    <source>
        <dbReference type="ARBA" id="ARBA00022946"/>
    </source>
</evidence>
<feature type="compositionally biased region" description="Acidic residues" evidence="9">
    <location>
        <begin position="416"/>
        <end position="425"/>
    </location>
</feature>
<evidence type="ECO:0000256" key="4">
    <source>
        <dbReference type="ARBA" id="ARBA00023004"/>
    </source>
</evidence>
<dbReference type="GO" id="GO:0006412">
    <property type="term" value="P:translation"/>
    <property type="evidence" value="ECO:0007669"/>
    <property type="project" value="InterPro"/>
</dbReference>
<dbReference type="GO" id="GO:0046872">
    <property type="term" value="F:metal ion binding"/>
    <property type="evidence" value="ECO:0007669"/>
    <property type="project" value="UniProtKB-KW"/>
</dbReference>
<feature type="compositionally biased region" description="Polar residues" evidence="9">
    <location>
        <begin position="722"/>
        <end position="740"/>
    </location>
</feature>
<comment type="caution">
    <text evidence="10">The sequence shown here is derived from an EMBL/GenBank/DDBJ whole genome shotgun (WGS) entry which is preliminary data.</text>
</comment>
<keyword evidence="3" id="KW-0809">Transit peptide</keyword>
<dbReference type="InterPro" id="IPR015324">
    <property type="entry name" value="Ribosomal_Rsm22-like"/>
</dbReference>
<feature type="region of interest" description="Disordered" evidence="9">
    <location>
        <begin position="177"/>
        <end position="196"/>
    </location>
</feature>
<feature type="compositionally biased region" description="Basic and acidic residues" evidence="9">
    <location>
        <begin position="177"/>
        <end position="186"/>
    </location>
</feature>
<dbReference type="OrthoDB" id="421327at2759"/>
<dbReference type="PANTHER" id="PTHR13184">
    <property type="entry name" value="37S RIBOSOMAL PROTEIN S22"/>
    <property type="match status" value="1"/>
</dbReference>
<keyword evidence="11" id="KW-1185">Reference proteome</keyword>
<sequence length="1043" mass="119209">MLRRLVGVSGAWRGDADMNIQRARVSRFSSPPLLGLCRSSPCQTSMRTVGTAMPGTMHQPGESGLETGSSATIAGKETWGQFSAKMRHGRRRIRVIDIAAKMSYEYQMLKKMCKRRPAMRQWAVRDDYCDMSPGVVVMSPSMQAAFMKVFRLKDKGLIRQCLRDIIPIIEYRNREERPASMRDKPSDMIPDGEPDTLNQKKRELFERKETGENFKPLHLHDKRSQAKLRFRIRQRLIKFQRQIAIANAVASRTVLYSADDAIGYFLFRGAAMYAGMHRVFFELSKQLPHFVPKNMLDFGAGTGTAILVAKEVYDPGALAYPLYRSMRQTMTRNVSAQSQQLRELRYDLRRLSRNNTEKRKARFMAVAALLERGEVDPADLPADLRHEIAQVAANAAERKKRRVISESHARHREVVDGTEWEDGDPLGEAKGTAEDPSDLFEGEEDDGSGGADNAAAAQRTWWEKLVDIENASAQERASRRLSPLQEVTAIEPSPGMMEIGTMVLHDDIPNVAWKRYLLPEDETIQHDLVVAAYSLSEVADSVNRTRLVQQLWKMTRGVLVLVEFSNLHNFNLLMEARDTILEEKGVGLWDWQPTVVAPCPHEQRCPLRHCKAGVKSKRMRLCTTEAQYRATFVDVWARHMPLKVGIEPISYLIFARNELVPERAERREAQVKREEAERVQSRDSKQRELYTASLSLKDVVFDRLSDEALHRPSTGVPVKLSDATTASEASPTGALTQAMPSGTPGTGSEVGQLPLDAPRLVQTSAQRYNKLIYPLQFPPPTHRYNRAFVDAGYQRQRAITPSEMLVVREELEDMRRRVTRVSPSYLRVVRDPTCRGKIQASFCTPEGDLITARVYRRFYGDRSGVRRHTTMRWQHIGGWKLLKRIRSGSLFPHDVPLYAVNRHPQVDFPNTLVGVKHSAVEKTAMQYNDPLTLMETPETELSREEVKQKRRLLRDEEAQKKAEAKLEEVLGTKIRDTSLEGHIDARRRISAEEWAKAVRHARHKTVRHTQQTIPNAAKMRALKRTLEVRHRNVWREMKQNRRR</sequence>
<feature type="compositionally biased region" description="Acidic residues" evidence="9">
    <location>
        <begin position="435"/>
        <end position="447"/>
    </location>
</feature>
<name>A0A836L3F6_9TRYP</name>
<evidence type="ECO:0000256" key="5">
    <source>
        <dbReference type="ARBA" id="ARBA00023014"/>
    </source>
</evidence>
<dbReference type="Pfam" id="PF09243">
    <property type="entry name" value="Rsm22"/>
    <property type="match status" value="2"/>
</dbReference>
<evidence type="ECO:0000313" key="11">
    <source>
        <dbReference type="Proteomes" id="UP000674318"/>
    </source>
</evidence>
<dbReference type="Proteomes" id="UP000674318">
    <property type="component" value="Chromosome 35"/>
</dbReference>
<dbReference type="GO" id="GO:0003735">
    <property type="term" value="F:structural constituent of ribosome"/>
    <property type="evidence" value="ECO:0007669"/>
    <property type="project" value="TreeGrafter"/>
</dbReference>
<keyword evidence="5" id="KW-0411">Iron-sulfur</keyword>
<feature type="region of interest" description="Disordered" evidence="9">
    <location>
        <begin position="712"/>
        <end position="751"/>
    </location>
</feature>
<evidence type="ECO:0000256" key="6">
    <source>
        <dbReference type="ARBA" id="ARBA00023128"/>
    </source>
</evidence>
<evidence type="ECO:0000256" key="1">
    <source>
        <dbReference type="ARBA" id="ARBA00004173"/>
    </source>
</evidence>
<dbReference type="KEGG" id="phet:94287684"/>
<dbReference type="GO" id="GO:0005763">
    <property type="term" value="C:mitochondrial small ribosomal subunit"/>
    <property type="evidence" value="ECO:0007669"/>
    <property type="project" value="TreeGrafter"/>
</dbReference>
<comment type="subcellular location">
    <subcellularLocation>
        <location evidence="1">Mitochondrion</location>
    </subcellularLocation>
</comment>
<dbReference type="GO" id="GO:0008168">
    <property type="term" value="F:methyltransferase activity"/>
    <property type="evidence" value="ECO:0007669"/>
    <property type="project" value="InterPro"/>
</dbReference>
<gene>
    <name evidence="10" type="ORF">JKF63_01561</name>
</gene>
<proteinExistence type="predicted"/>
<keyword evidence="6" id="KW-0496">Mitochondrion</keyword>
<keyword evidence="8" id="KW-0175">Coiled coil</keyword>
<protein>
    <submittedName>
        <fullName evidence="10">Uncharacterized protein</fullName>
    </submittedName>
</protein>
<reference evidence="10 11" key="1">
    <citation type="submission" date="2021-02" db="EMBL/GenBank/DDBJ databases">
        <title>Porcisia hertigi Genome sequencing and assembly.</title>
        <authorList>
            <person name="Almutairi H."/>
            <person name="Gatherer D."/>
        </authorList>
    </citation>
    <scope>NUCLEOTIDE SEQUENCE [LARGE SCALE GENOMIC DNA]</scope>
    <source>
        <strain evidence="10 11">C119</strain>
    </source>
</reference>
<accession>A0A836L3F6</accession>
<comment type="function">
    <text evidence="7">Mitochondrial ribosome (mitoribosome) assembly factor. Binds at the interface of the head and body domains of the mitochondrial small ribosomal subunit (mt-SSU), occluding the mRNA channel and preventing compaction of the head domain towards the body. Probable inactive methyltransferase: retains the characteristic folding and ability to bind S-adenosyl-L-methionine, but it probably lost its methyltransferase activity.</text>
</comment>
<keyword evidence="4" id="KW-0408">Iron</keyword>
<feature type="region of interest" description="Disordered" evidence="9">
    <location>
        <begin position="416"/>
        <end position="455"/>
    </location>
</feature>
<dbReference type="RefSeq" id="XP_067753764.1">
    <property type="nucleotide sequence ID" value="XM_067897607.1"/>
</dbReference>
<feature type="coiled-coil region" evidence="8">
    <location>
        <begin position="334"/>
        <end position="361"/>
    </location>
</feature>
<dbReference type="EMBL" id="JAFJZO010000035">
    <property type="protein sequence ID" value="KAG5492980.1"/>
    <property type="molecule type" value="Genomic_DNA"/>
</dbReference>
<evidence type="ECO:0000256" key="9">
    <source>
        <dbReference type="SAM" id="MobiDB-lite"/>
    </source>
</evidence>
<evidence type="ECO:0000313" key="10">
    <source>
        <dbReference type="EMBL" id="KAG5492980.1"/>
    </source>
</evidence>
<evidence type="ECO:0000256" key="8">
    <source>
        <dbReference type="SAM" id="Coils"/>
    </source>
</evidence>
<dbReference type="GO" id="GO:0051536">
    <property type="term" value="F:iron-sulfur cluster binding"/>
    <property type="evidence" value="ECO:0007669"/>
    <property type="project" value="UniProtKB-KW"/>
</dbReference>
<dbReference type="GeneID" id="94287684"/>
<dbReference type="AlphaFoldDB" id="A0A836L3F6"/>
<evidence type="ECO:0000256" key="7">
    <source>
        <dbReference type="ARBA" id="ARBA00045681"/>
    </source>
</evidence>
<keyword evidence="2" id="KW-0479">Metal-binding</keyword>